<name>A0A6G3MFC0_HENSL</name>
<reference evidence="7" key="1">
    <citation type="submission" date="2018-11" db="EMBL/GenBank/DDBJ databases">
        <title>Henneguya salminicola genome and transcriptome.</title>
        <authorList>
            <person name="Yahalomi D."/>
            <person name="Atkinson S.D."/>
            <person name="Neuhof M."/>
            <person name="Chang E.S."/>
            <person name="Philippe H."/>
            <person name="Cartwright P."/>
            <person name="Bartholomew J.L."/>
            <person name="Huchon D."/>
        </authorList>
    </citation>
    <scope>NUCLEOTIDE SEQUENCE</scope>
    <source>
        <strain evidence="7">Hz1</strain>
        <tissue evidence="7">Whole</tissue>
    </source>
</reference>
<keyword evidence="5 6" id="KW-0472">Membrane</keyword>
<sequence length="125" mass="14312">MIHFDKGTLFQLNQTLETSFSKIEGRFELLPFISKYFNIYYPMFIFIVCLVALLGLVTRCISIFGCVNLFLNSECSDDQVSEGRLILQREKNKRAITDGLTDELYLSSGLQPLVYISIFLYSASI</sequence>
<evidence type="ECO:0000313" key="7">
    <source>
        <dbReference type="EMBL" id="NDJ92732.1"/>
    </source>
</evidence>
<dbReference type="InterPro" id="IPR051584">
    <property type="entry name" value="GPCR-associated_LMBR1"/>
</dbReference>
<keyword evidence="4 6" id="KW-1133">Transmembrane helix</keyword>
<evidence type="ECO:0000256" key="2">
    <source>
        <dbReference type="ARBA" id="ARBA00010487"/>
    </source>
</evidence>
<feature type="transmembrane region" description="Helical" evidence="6">
    <location>
        <begin position="39"/>
        <end position="57"/>
    </location>
</feature>
<organism evidence="7">
    <name type="scientific">Henneguya salminicola</name>
    <name type="common">Myxosporean</name>
    <dbReference type="NCBI Taxonomy" id="69463"/>
    <lineage>
        <taxon>Eukaryota</taxon>
        <taxon>Metazoa</taxon>
        <taxon>Cnidaria</taxon>
        <taxon>Myxozoa</taxon>
        <taxon>Myxosporea</taxon>
        <taxon>Bivalvulida</taxon>
        <taxon>Platysporina</taxon>
        <taxon>Myxobolidae</taxon>
        <taxon>Henneguya</taxon>
    </lineage>
</organism>
<evidence type="ECO:0000256" key="5">
    <source>
        <dbReference type="ARBA" id="ARBA00023136"/>
    </source>
</evidence>
<comment type="subcellular location">
    <subcellularLocation>
        <location evidence="1">Membrane</location>
        <topology evidence="1">Multi-pass membrane protein</topology>
    </subcellularLocation>
</comment>
<dbReference type="EMBL" id="GHBP01001419">
    <property type="protein sequence ID" value="NDJ92732.1"/>
    <property type="molecule type" value="Transcribed_RNA"/>
</dbReference>
<evidence type="ECO:0000256" key="4">
    <source>
        <dbReference type="ARBA" id="ARBA00022989"/>
    </source>
</evidence>
<dbReference type="Pfam" id="PF04791">
    <property type="entry name" value="LMBR1"/>
    <property type="match status" value="1"/>
</dbReference>
<keyword evidence="3 6" id="KW-0812">Transmembrane</keyword>
<protein>
    <submittedName>
        <fullName evidence="7">LMBR1 domain-containing protein 2 (Trinotate prediction)</fullName>
    </submittedName>
</protein>
<evidence type="ECO:0000256" key="6">
    <source>
        <dbReference type="SAM" id="Phobius"/>
    </source>
</evidence>
<dbReference type="AlphaFoldDB" id="A0A6G3MFC0"/>
<proteinExistence type="inferred from homology"/>
<dbReference type="GO" id="GO:0016020">
    <property type="term" value="C:membrane"/>
    <property type="evidence" value="ECO:0007669"/>
    <property type="project" value="UniProtKB-SubCell"/>
</dbReference>
<accession>A0A6G3MFC0</accession>
<dbReference type="PANTHER" id="PTHR21355:SF0">
    <property type="entry name" value="G-PROTEIN COUPLED RECEPTOR-ASSOCIATED PROTEIN LMBRD2"/>
    <property type="match status" value="1"/>
</dbReference>
<evidence type="ECO:0000256" key="3">
    <source>
        <dbReference type="ARBA" id="ARBA00022692"/>
    </source>
</evidence>
<evidence type="ECO:0000256" key="1">
    <source>
        <dbReference type="ARBA" id="ARBA00004141"/>
    </source>
</evidence>
<comment type="similarity">
    <text evidence="2">Belongs to the LIMR family.</text>
</comment>
<dbReference type="PANTHER" id="PTHR21355">
    <property type="entry name" value="G-PROTEIN COUPLED RECEPTOR-ASSOCIATED PROTEIN LMBRD2"/>
    <property type="match status" value="1"/>
</dbReference>
<dbReference type="InterPro" id="IPR006876">
    <property type="entry name" value="LMBR1-like_membr_prot"/>
</dbReference>